<dbReference type="OrthoDB" id="9793216at2"/>
<keyword evidence="3" id="KW-1185">Reference proteome</keyword>
<evidence type="ECO:0000313" key="3">
    <source>
        <dbReference type="Proteomes" id="UP000190367"/>
    </source>
</evidence>
<dbReference type="STRING" id="634771.SAMN04488128_102500"/>
<accession>A0A1T4QPG8</accession>
<dbReference type="InterPro" id="IPR024775">
    <property type="entry name" value="DinB-like"/>
</dbReference>
<sequence>MRKQAINPDPEYFSRYIDQVPDVPIMEALEQSLRDLQTLDKGKLAEKGDYAYAPGKWTVKDVLQHIADTERIFTYRALVFARNDKNATPGFDQDLYADEAFTAHRSFEDVLQELIAIRQATIAFFRSLPDEALLRVGTSWKYQMCVLAMGFTMVGHQIHHLRILHERYL</sequence>
<dbReference type="SUPFAM" id="SSF109854">
    <property type="entry name" value="DinB/YfiT-like putative metalloenzymes"/>
    <property type="match status" value="1"/>
</dbReference>
<reference evidence="3" key="1">
    <citation type="submission" date="2017-02" db="EMBL/GenBank/DDBJ databases">
        <authorList>
            <person name="Varghese N."/>
            <person name="Submissions S."/>
        </authorList>
    </citation>
    <scope>NUCLEOTIDE SEQUENCE [LARGE SCALE GENOMIC DNA]</scope>
    <source>
        <strain evidence="3">DSM 22224</strain>
    </source>
</reference>
<dbReference type="AlphaFoldDB" id="A0A1T4QPG8"/>
<dbReference type="RefSeq" id="WP_078669047.1">
    <property type="nucleotide sequence ID" value="NZ_FUWZ01000002.1"/>
</dbReference>
<organism evidence="2 3">
    <name type="scientific">Chitinophaga eiseniae</name>
    <dbReference type="NCBI Taxonomy" id="634771"/>
    <lineage>
        <taxon>Bacteria</taxon>
        <taxon>Pseudomonadati</taxon>
        <taxon>Bacteroidota</taxon>
        <taxon>Chitinophagia</taxon>
        <taxon>Chitinophagales</taxon>
        <taxon>Chitinophagaceae</taxon>
        <taxon>Chitinophaga</taxon>
    </lineage>
</organism>
<dbReference type="Proteomes" id="UP000190367">
    <property type="component" value="Unassembled WGS sequence"/>
</dbReference>
<dbReference type="EMBL" id="FUWZ01000002">
    <property type="protein sequence ID" value="SKA05649.1"/>
    <property type="molecule type" value="Genomic_DNA"/>
</dbReference>
<dbReference type="InterPro" id="IPR034660">
    <property type="entry name" value="DinB/YfiT-like"/>
</dbReference>
<evidence type="ECO:0000259" key="1">
    <source>
        <dbReference type="Pfam" id="PF12867"/>
    </source>
</evidence>
<name>A0A1T4QPG8_9BACT</name>
<feature type="domain" description="DinB-like" evidence="1">
    <location>
        <begin position="36"/>
        <end position="163"/>
    </location>
</feature>
<evidence type="ECO:0000313" key="2">
    <source>
        <dbReference type="EMBL" id="SKA05649.1"/>
    </source>
</evidence>
<dbReference type="Gene3D" id="1.20.120.450">
    <property type="entry name" value="dinb family like domain"/>
    <property type="match status" value="1"/>
</dbReference>
<gene>
    <name evidence="2" type="ORF">SAMN04488128_102500</name>
</gene>
<proteinExistence type="predicted"/>
<protein>
    <submittedName>
        <fullName evidence="2">DinB superfamily protein</fullName>
    </submittedName>
</protein>
<dbReference type="Pfam" id="PF12867">
    <property type="entry name" value="DinB_2"/>
    <property type="match status" value="1"/>
</dbReference>